<reference evidence="2" key="1">
    <citation type="submission" date="2017-04" db="EMBL/GenBank/DDBJ databases">
        <title>Unveiling RNA virosphere associated with marine microorganisms.</title>
        <authorList>
            <person name="Urayama S."/>
            <person name="Takaki Y."/>
            <person name="Nishi S."/>
            <person name="Yoshida Y."/>
            <person name="Deguchi S."/>
            <person name="Takai K."/>
            <person name="Nunoura T."/>
        </authorList>
    </citation>
    <scope>NUCLEOTIDE SEQUENCE</scope>
</reference>
<keyword evidence="1" id="KW-1133">Transmembrane helix</keyword>
<accession>A0A2V0RK36</accession>
<sequence>MSDVAFEFSFMEVAIMVGMYFLWTLLNSFNDKRGFAAPASRIDMARDISNLLVSHAITIIDRLDGKRDGKIAGVPISAELEVVKRGVIEDLIKQFGPMLLSLMTEPIPENEEPEDVQV</sequence>
<dbReference type="EMBL" id="BDQA01000365">
    <property type="protein sequence ID" value="GBH21822.1"/>
    <property type="molecule type" value="Genomic_RNA"/>
</dbReference>
<evidence type="ECO:0000313" key="2">
    <source>
        <dbReference type="EMBL" id="GBH21822.1"/>
    </source>
</evidence>
<organism evidence="2">
    <name type="scientific">viral metagenome</name>
    <dbReference type="NCBI Taxonomy" id="1070528"/>
    <lineage>
        <taxon>unclassified sequences</taxon>
        <taxon>metagenomes</taxon>
        <taxon>organismal metagenomes</taxon>
    </lineage>
</organism>
<protein>
    <submittedName>
        <fullName evidence="2">Uncharacterized protein</fullName>
    </submittedName>
</protein>
<name>A0A2V0RK36_9ZZZZ</name>
<proteinExistence type="predicted"/>
<evidence type="ECO:0000256" key="1">
    <source>
        <dbReference type="SAM" id="Phobius"/>
    </source>
</evidence>
<dbReference type="AlphaFoldDB" id="A0A2V0RK36"/>
<keyword evidence="1" id="KW-0812">Transmembrane</keyword>
<comment type="caution">
    <text evidence="2">The sequence shown here is derived from an EMBL/GenBank/DDBJ whole genome shotgun (WGS) entry which is preliminary data.</text>
</comment>
<feature type="transmembrane region" description="Helical" evidence="1">
    <location>
        <begin position="6"/>
        <end position="26"/>
    </location>
</feature>
<keyword evidence="1" id="KW-0472">Membrane</keyword>